<comment type="caution">
    <text evidence="2">The sequence shown here is derived from an EMBL/GenBank/DDBJ whole genome shotgun (WGS) entry which is preliminary data.</text>
</comment>
<protein>
    <submittedName>
        <fullName evidence="2">Uncharacterized protein</fullName>
    </submittedName>
</protein>
<evidence type="ECO:0000313" key="2">
    <source>
        <dbReference type="EMBL" id="KAG2651402.1"/>
    </source>
</evidence>
<organism evidence="2 3">
    <name type="scientific">Panicum virgatum</name>
    <name type="common">Blackwell switchgrass</name>
    <dbReference type="NCBI Taxonomy" id="38727"/>
    <lineage>
        <taxon>Eukaryota</taxon>
        <taxon>Viridiplantae</taxon>
        <taxon>Streptophyta</taxon>
        <taxon>Embryophyta</taxon>
        <taxon>Tracheophyta</taxon>
        <taxon>Spermatophyta</taxon>
        <taxon>Magnoliopsida</taxon>
        <taxon>Liliopsida</taxon>
        <taxon>Poales</taxon>
        <taxon>Poaceae</taxon>
        <taxon>PACMAD clade</taxon>
        <taxon>Panicoideae</taxon>
        <taxon>Panicodae</taxon>
        <taxon>Paniceae</taxon>
        <taxon>Panicinae</taxon>
        <taxon>Panicum</taxon>
        <taxon>Panicum sect. Hiantes</taxon>
    </lineage>
</organism>
<accession>A0A8T0WQK0</accession>
<feature type="compositionally biased region" description="Gly residues" evidence="1">
    <location>
        <begin position="114"/>
        <end position="123"/>
    </location>
</feature>
<dbReference type="AlphaFoldDB" id="A0A8T0WQK0"/>
<keyword evidence="3" id="KW-1185">Reference proteome</keyword>
<dbReference type="EMBL" id="CM029038">
    <property type="protein sequence ID" value="KAG2651402.1"/>
    <property type="molecule type" value="Genomic_DNA"/>
</dbReference>
<dbReference type="Proteomes" id="UP000823388">
    <property type="component" value="Chromosome 1N"/>
</dbReference>
<evidence type="ECO:0000313" key="3">
    <source>
        <dbReference type="Proteomes" id="UP000823388"/>
    </source>
</evidence>
<evidence type="ECO:0000256" key="1">
    <source>
        <dbReference type="SAM" id="MobiDB-lite"/>
    </source>
</evidence>
<sequence>MNGRHKLLPFNTCNRGLVEQRFPVAAGAGRKEPTVLDGRNWRCGRGESAPCGAGGAWWWGFVTPSGAAFGPPRGEASGRRPAGGTGRPRGGGFGAAAWGAFGEAHGRGTSRGTRSGGGGGGSGRPSRGGVVAARGRIGERGPRDKV</sequence>
<feature type="compositionally biased region" description="Basic and acidic residues" evidence="1">
    <location>
        <begin position="136"/>
        <end position="146"/>
    </location>
</feature>
<feature type="compositionally biased region" description="Gly residues" evidence="1">
    <location>
        <begin position="81"/>
        <end position="94"/>
    </location>
</feature>
<proteinExistence type="predicted"/>
<gene>
    <name evidence="2" type="ORF">PVAP13_1NG268214</name>
</gene>
<name>A0A8T0WQK0_PANVG</name>
<feature type="region of interest" description="Disordered" evidence="1">
    <location>
        <begin position="68"/>
        <end position="146"/>
    </location>
</feature>
<feature type="compositionally biased region" description="Low complexity" evidence="1">
    <location>
        <begin position="124"/>
        <end position="135"/>
    </location>
</feature>
<reference evidence="2 3" key="1">
    <citation type="submission" date="2020-05" db="EMBL/GenBank/DDBJ databases">
        <title>WGS assembly of Panicum virgatum.</title>
        <authorList>
            <person name="Lovell J.T."/>
            <person name="Jenkins J."/>
            <person name="Shu S."/>
            <person name="Juenger T.E."/>
            <person name="Schmutz J."/>
        </authorList>
    </citation>
    <scope>NUCLEOTIDE SEQUENCE [LARGE SCALE GENOMIC DNA]</scope>
    <source>
        <strain evidence="3">cv. AP13</strain>
    </source>
</reference>